<dbReference type="PANTHER" id="PTHR10110">
    <property type="entry name" value="SODIUM/HYDROGEN EXCHANGER"/>
    <property type="match status" value="1"/>
</dbReference>
<accession>A0A3P7IT45</accession>
<protein>
    <recommendedName>
        <fullName evidence="10">Cation/H+ exchanger transmembrane domain-containing protein</fullName>
    </recommendedName>
</protein>
<gene>
    <name evidence="11" type="ORF">SVUK_LOCUS6031</name>
</gene>
<dbReference type="AlphaFoldDB" id="A0A3P7IT45"/>
<keyword evidence="4 9" id="KW-1133">Transmembrane helix</keyword>
<dbReference type="OrthoDB" id="196264at2759"/>
<keyword evidence="7 9" id="KW-0472">Membrane</keyword>
<dbReference type="Proteomes" id="UP000270094">
    <property type="component" value="Unassembled WGS sequence"/>
</dbReference>
<feature type="transmembrane region" description="Helical" evidence="9">
    <location>
        <begin position="106"/>
        <end position="129"/>
    </location>
</feature>
<evidence type="ECO:0000256" key="2">
    <source>
        <dbReference type="ARBA" id="ARBA00022448"/>
    </source>
</evidence>
<keyword evidence="2" id="KW-0813">Transport</keyword>
<evidence type="ECO:0000256" key="1">
    <source>
        <dbReference type="ARBA" id="ARBA00004141"/>
    </source>
</evidence>
<evidence type="ECO:0000256" key="4">
    <source>
        <dbReference type="ARBA" id="ARBA00022989"/>
    </source>
</evidence>
<dbReference type="EMBL" id="UYYB01018577">
    <property type="protein sequence ID" value="VDM71033.1"/>
    <property type="molecule type" value="Genomic_DNA"/>
</dbReference>
<name>A0A3P7IT45_STRVU</name>
<reference evidence="11 12" key="1">
    <citation type="submission" date="2018-11" db="EMBL/GenBank/DDBJ databases">
        <authorList>
            <consortium name="Pathogen Informatics"/>
        </authorList>
    </citation>
    <scope>NUCLEOTIDE SEQUENCE [LARGE SCALE GENOMIC DNA]</scope>
</reference>
<evidence type="ECO:0000256" key="3">
    <source>
        <dbReference type="ARBA" id="ARBA00022692"/>
    </source>
</evidence>
<keyword evidence="6" id="KW-0406">Ion transport</keyword>
<feature type="domain" description="Cation/H+ exchanger transmembrane" evidence="10">
    <location>
        <begin position="49"/>
        <end position="132"/>
    </location>
</feature>
<dbReference type="GO" id="GO:0098719">
    <property type="term" value="P:sodium ion import across plasma membrane"/>
    <property type="evidence" value="ECO:0007669"/>
    <property type="project" value="TreeGrafter"/>
</dbReference>
<dbReference type="InterPro" id="IPR006153">
    <property type="entry name" value="Cation/H_exchanger_TM"/>
</dbReference>
<evidence type="ECO:0000256" key="7">
    <source>
        <dbReference type="ARBA" id="ARBA00023136"/>
    </source>
</evidence>
<feature type="transmembrane region" description="Helical" evidence="9">
    <location>
        <begin position="23"/>
        <end position="51"/>
    </location>
</feature>
<evidence type="ECO:0000256" key="6">
    <source>
        <dbReference type="ARBA" id="ARBA00023065"/>
    </source>
</evidence>
<sequence length="147" mass="16337">MFASFTEIGPENLITMDYVNGGISYLVVCFGGIGVGLLVALFASFITNIVFCGAAMKQYVKVNVPEQNLLAINYFIKVLSMCSETVIFVFLGLSTVSSDHHWDTPFIVLTTVFCLIYRTLGVVVMCFVLNKYRLNKFSKVCEDLFPA</sequence>
<dbReference type="Pfam" id="PF00999">
    <property type="entry name" value="Na_H_Exchanger"/>
    <property type="match status" value="1"/>
</dbReference>
<dbReference type="PANTHER" id="PTHR10110:SF92">
    <property type="entry name" value="NA(+)_H(+) EXCHANGER PROTEIN 2-RELATED"/>
    <property type="match status" value="1"/>
</dbReference>
<evidence type="ECO:0000259" key="10">
    <source>
        <dbReference type="Pfam" id="PF00999"/>
    </source>
</evidence>
<comment type="subcellular location">
    <subcellularLocation>
        <location evidence="1">Membrane</location>
        <topology evidence="1">Multi-pass membrane protein</topology>
    </subcellularLocation>
</comment>
<evidence type="ECO:0000256" key="9">
    <source>
        <dbReference type="SAM" id="Phobius"/>
    </source>
</evidence>
<feature type="transmembrane region" description="Helical" evidence="9">
    <location>
        <begin position="72"/>
        <end position="94"/>
    </location>
</feature>
<evidence type="ECO:0000313" key="11">
    <source>
        <dbReference type="EMBL" id="VDM71033.1"/>
    </source>
</evidence>
<keyword evidence="3 9" id="KW-0812">Transmembrane</keyword>
<dbReference type="GO" id="GO:0005886">
    <property type="term" value="C:plasma membrane"/>
    <property type="evidence" value="ECO:0007669"/>
    <property type="project" value="TreeGrafter"/>
</dbReference>
<keyword evidence="12" id="KW-1185">Reference proteome</keyword>
<evidence type="ECO:0000256" key="8">
    <source>
        <dbReference type="ARBA" id="ARBA00023201"/>
    </source>
</evidence>
<proteinExistence type="predicted"/>
<evidence type="ECO:0000256" key="5">
    <source>
        <dbReference type="ARBA" id="ARBA00023053"/>
    </source>
</evidence>
<keyword evidence="5" id="KW-0915">Sodium</keyword>
<dbReference type="GO" id="GO:0015386">
    <property type="term" value="F:potassium:proton antiporter activity"/>
    <property type="evidence" value="ECO:0007669"/>
    <property type="project" value="TreeGrafter"/>
</dbReference>
<evidence type="ECO:0000313" key="12">
    <source>
        <dbReference type="Proteomes" id="UP000270094"/>
    </source>
</evidence>
<keyword evidence="8" id="KW-0739">Sodium transport</keyword>
<organism evidence="11 12">
    <name type="scientific">Strongylus vulgaris</name>
    <name type="common">Blood worm</name>
    <dbReference type="NCBI Taxonomy" id="40348"/>
    <lineage>
        <taxon>Eukaryota</taxon>
        <taxon>Metazoa</taxon>
        <taxon>Ecdysozoa</taxon>
        <taxon>Nematoda</taxon>
        <taxon>Chromadorea</taxon>
        <taxon>Rhabditida</taxon>
        <taxon>Rhabditina</taxon>
        <taxon>Rhabditomorpha</taxon>
        <taxon>Strongyloidea</taxon>
        <taxon>Strongylidae</taxon>
        <taxon>Strongylus</taxon>
    </lineage>
</organism>
<dbReference type="GO" id="GO:0015385">
    <property type="term" value="F:sodium:proton antiporter activity"/>
    <property type="evidence" value="ECO:0007669"/>
    <property type="project" value="InterPro"/>
</dbReference>
<dbReference type="InterPro" id="IPR018422">
    <property type="entry name" value="Cation/H_exchanger_CPA1"/>
</dbReference>
<dbReference type="GO" id="GO:0051453">
    <property type="term" value="P:regulation of intracellular pH"/>
    <property type="evidence" value="ECO:0007669"/>
    <property type="project" value="TreeGrafter"/>
</dbReference>